<comment type="caution">
    <text evidence="6">The sequence shown here is derived from an EMBL/GenBank/DDBJ whole genome shotgun (WGS) entry which is preliminary data.</text>
</comment>
<name>A0A0V1F244_TRIPS</name>
<protein>
    <recommendedName>
        <fullName evidence="10">Transportin-3</fullName>
    </recommendedName>
</protein>
<gene>
    <name evidence="6" type="ORF">T4A_7810</name>
    <name evidence="7" type="ORF">T4C_10419</name>
</gene>
<dbReference type="PANTHER" id="PTHR12363">
    <property type="entry name" value="TRANSPORTIN 3 AND IMPORTIN 13"/>
    <property type="match status" value="1"/>
</dbReference>
<feature type="transmembrane region" description="Helical" evidence="5">
    <location>
        <begin position="7"/>
        <end position="29"/>
    </location>
</feature>
<evidence type="ECO:0000256" key="4">
    <source>
        <dbReference type="ARBA" id="ARBA00023242"/>
    </source>
</evidence>
<organism evidence="6 8">
    <name type="scientific">Trichinella pseudospiralis</name>
    <name type="common">Parasitic roundworm</name>
    <dbReference type="NCBI Taxonomy" id="6337"/>
    <lineage>
        <taxon>Eukaryota</taxon>
        <taxon>Metazoa</taxon>
        <taxon>Ecdysozoa</taxon>
        <taxon>Nematoda</taxon>
        <taxon>Enoplea</taxon>
        <taxon>Dorylaimia</taxon>
        <taxon>Trichinellida</taxon>
        <taxon>Trichinellidae</taxon>
        <taxon>Trichinella</taxon>
    </lineage>
</organism>
<dbReference type="PANTHER" id="PTHR12363:SF33">
    <property type="entry name" value="IMPORTIN-13"/>
    <property type="match status" value="1"/>
</dbReference>
<feature type="non-terminal residue" evidence="6">
    <location>
        <position position="1017"/>
    </location>
</feature>
<evidence type="ECO:0000313" key="8">
    <source>
        <dbReference type="Proteomes" id="UP000054632"/>
    </source>
</evidence>
<dbReference type="EMBL" id="JYDV01000011">
    <property type="protein sequence ID" value="KRZ43002.1"/>
    <property type="molecule type" value="Genomic_DNA"/>
</dbReference>
<dbReference type="GO" id="GO:0005634">
    <property type="term" value="C:nucleus"/>
    <property type="evidence" value="ECO:0007669"/>
    <property type="project" value="UniProtKB-SubCell"/>
</dbReference>
<dbReference type="GO" id="GO:0006606">
    <property type="term" value="P:protein import into nucleus"/>
    <property type="evidence" value="ECO:0007669"/>
    <property type="project" value="TreeGrafter"/>
</dbReference>
<dbReference type="SUPFAM" id="SSF48371">
    <property type="entry name" value="ARM repeat"/>
    <property type="match status" value="1"/>
</dbReference>
<dbReference type="Proteomes" id="UP000054826">
    <property type="component" value="Unassembled WGS sequence"/>
</dbReference>
<dbReference type="InterPro" id="IPR051345">
    <property type="entry name" value="Importin_beta-like_NTR"/>
</dbReference>
<dbReference type="Proteomes" id="UP000054632">
    <property type="component" value="Unassembled WGS sequence"/>
</dbReference>
<dbReference type="InterPro" id="IPR011989">
    <property type="entry name" value="ARM-like"/>
</dbReference>
<proteinExistence type="inferred from homology"/>
<comment type="similarity">
    <text evidence="2">Belongs to the importin beta family.</text>
</comment>
<dbReference type="AlphaFoldDB" id="A0A0V1F244"/>
<keyword evidence="5" id="KW-1133">Transmembrane helix</keyword>
<evidence type="ECO:0000313" key="9">
    <source>
        <dbReference type="Proteomes" id="UP000054826"/>
    </source>
</evidence>
<keyword evidence="4" id="KW-0539">Nucleus</keyword>
<evidence type="ECO:0000256" key="1">
    <source>
        <dbReference type="ARBA" id="ARBA00004123"/>
    </source>
</evidence>
<sequence>LSALIFFLVYSNFCTCCIKFLFFVELVVFSSSSVKFCTVDSQQLVSRCLTLKMTSQNDNLCDVEQIRLALQNLYSTSNSEEQRRAAHNFLLNAQSVSGNWQHFLTILKNHTDPGTAFFACNSLYSTLAFGWHNTAEFEGQIEPMLGSFVEICENENQAQTPAFVANKVCSTLAVCMLRALMLDLGPAVVENLQTRWASQHPQLLLKVFEELPVQLDKITLRLEERSFLRAALHKSEQCIVSSVLTFLHSFYQRGFDPVDSLKLASSCAETWLYFTKNIDAWKVTIDSFLCSMLDDNSTVVSLGRLFCTLVRQEKLRDYPEVLFKLFEYVGKIRVRLFNSDWSTVVAAEEFDHPVTVLMDMVSTLAEQHVQFMLRHVDDARVVEMFETLIALFGIPIDYLANADFSCVVLTSTFWESLNYQLYHEVGGTVPERDELLQRLARFYLQLLSALLKEWHTFALKTIHVPPNDHTYCSCEEAFQSLICCCYNVLGSDVLAQLRYTLQEKVCQQTDGSGEQQPLSSAENDAVLLVLLNALKALSEEVAEHDDQIGVVLQNLLPLVPRHTPKMLCALLDVLITYSSEIHHKQLYEVAVPIVLEGLRHAETATAASHALNEITCHRVPVIMPWADALFEAALHFADRTDLQLQDRQSAMRSVGHIVSILPDEGKRHAVITAVLAPRLNTLKAISGNRDNNSSVSDGLSSTMASLFVEFSLLTHFTNSVNFRHSTSEASSPYRRHPSCIVMEQCYPSALEVYQSSGNSADVAHWICSLVDASLFGLASEDTVQTIGLVGQLVQSFTLCKGLITLVQNCIMIVGEERWRTMQLSGPLSELFNRITGAVAINYRRTADEDLLETYLRMCHKLSVNCWWFCTGGNADLQSAMELAMLGAQCKEIHVVRSTKLFLTSVFGKQKRSDLSHQLANTAGPGILIACFERNEVEPLGQNVEALGDVFAALVRYHGAAVRNSIAILPQHQLVSELLEAAVNNARQFSTTWKTINMLCRKGALQFPPISQTETTMK</sequence>
<evidence type="ECO:0000256" key="5">
    <source>
        <dbReference type="SAM" id="Phobius"/>
    </source>
</evidence>
<evidence type="ECO:0000256" key="2">
    <source>
        <dbReference type="ARBA" id="ARBA00007991"/>
    </source>
</evidence>
<dbReference type="EMBL" id="JYDR01000001">
    <property type="protein sequence ID" value="KRY79976.1"/>
    <property type="molecule type" value="Genomic_DNA"/>
</dbReference>
<evidence type="ECO:0000313" key="7">
    <source>
        <dbReference type="EMBL" id="KRZ43002.1"/>
    </source>
</evidence>
<comment type="subcellular location">
    <subcellularLocation>
        <location evidence="1">Nucleus</location>
    </subcellularLocation>
</comment>
<dbReference type="InterPro" id="IPR016024">
    <property type="entry name" value="ARM-type_fold"/>
</dbReference>
<evidence type="ECO:0000256" key="3">
    <source>
        <dbReference type="ARBA" id="ARBA00022448"/>
    </source>
</evidence>
<reference evidence="8 9" key="1">
    <citation type="submission" date="2015-01" db="EMBL/GenBank/DDBJ databases">
        <title>Evolution of Trichinella species and genotypes.</title>
        <authorList>
            <person name="Korhonen P.K."/>
            <person name="Edoardo P."/>
            <person name="Giuseppe L.R."/>
            <person name="Gasser R.B."/>
        </authorList>
    </citation>
    <scope>NUCLEOTIDE SEQUENCE [LARGE SCALE GENOMIC DNA]</scope>
    <source>
        <strain evidence="6">ISS13</strain>
        <strain evidence="7">ISS176</strain>
    </source>
</reference>
<accession>A0A0V1F244</accession>
<feature type="non-terminal residue" evidence="6">
    <location>
        <position position="1"/>
    </location>
</feature>
<dbReference type="Gene3D" id="1.25.10.10">
    <property type="entry name" value="Leucine-rich Repeat Variant"/>
    <property type="match status" value="1"/>
</dbReference>
<dbReference type="GO" id="GO:0005737">
    <property type="term" value="C:cytoplasm"/>
    <property type="evidence" value="ECO:0007669"/>
    <property type="project" value="TreeGrafter"/>
</dbReference>
<keyword evidence="5" id="KW-0812">Transmembrane</keyword>
<keyword evidence="5" id="KW-0472">Membrane</keyword>
<evidence type="ECO:0000313" key="6">
    <source>
        <dbReference type="EMBL" id="KRY79976.1"/>
    </source>
</evidence>
<keyword evidence="3" id="KW-0813">Transport</keyword>
<evidence type="ECO:0008006" key="10">
    <source>
        <dbReference type="Google" id="ProtNLM"/>
    </source>
</evidence>